<dbReference type="EMBL" id="SDIL01000003">
    <property type="protein sequence ID" value="RXK42257.1"/>
    <property type="molecule type" value="Genomic_DNA"/>
</dbReference>
<reference evidence="7 8" key="1">
    <citation type="submission" date="2016-06" db="EMBL/GenBank/DDBJ databases">
        <title>Evolution of pathogenesis and genome organization in the Tremellales.</title>
        <authorList>
            <person name="Cuomo C."/>
            <person name="Litvintseva A."/>
            <person name="Heitman J."/>
            <person name="Chen Y."/>
            <person name="Sun S."/>
            <person name="Springer D."/>
            <person name="Dromer F."/>
            <person name="Young S."/>
            <person name="Zeng Q."/>
            <person name="Chapman S."/>
            <person name="Gujja S."/>
            <person name="Saif S."/>
            <person name="Birren B."/>
        </authorList>
    </citation>
    <scope>NUCLEOTIDE SEQUENCE [LARGE SCALE GENOMIC DNA]</scope>
    <source>
        <strain evidence="7 8">ATCC 28783</strain>
    </source>
</reference>
<dbReference type="OrthoDB" id="311712at2759"/>
<dbReference type="InterPro" id="IPR036322">
    <property type="entry name" value="WD40_repeat_dom_sf"/>
</dbReference>
<dbReference type="Gene3D" id="2.130.10.10">
    <property type="entry name" value="YVTN repeat-like/Quinoprotein amine dehydrogenase"/>
    <property type="match status" value="1"/>
</dbReference>
<evidence type="ECO:0000256" key="1">
    <source>
        <dbReference type="ARBA" id="ARBA00022574"/>
    </source>
</evidence>
<dbReference type="Proteomes" id="UP000289152">
    <property type="component" value="Unassembled WGS sequence"/>
</dbReference>
<feature type="domain" description="RING-type" evidence="6">
    <location>
        <begin position="1121"/>
        <end position="1165"/>
    </location>
</feature>
<dbReference type="GO" id="GO:0034198">
    <property type="term" value="P:cellular response to amino acid starvation"/>
    <property type="evidence" value="ECO:0007669"/>
    <property type="project" value="TreeGrafter"/>
</dbReference>
<dbReference type="SMART" id="SM00320">
    <property type="entry name" value="WD40"/>
    <property type="match status" value="5"/>
</dbReference>
<feature type="compositionally biased region" description="Polar residues" evidence="5">
    <location>
        <begin position="979"/>
        <end position="1009"/>
    </location>
</feature>
<feature type="compositionally biased region" description="Low complexity" evidence="5">
    <location>
        <begin position="935"/>
        <end position="949"/>
    </location>
</feature>
<evidence type="ECO:0000256" key="4">
    <source>
        <dbReference type="PROSITE-ProRule" id="PRU00221"/>
    </source>
</evidence>
<dbReference type="InParanoid" id="A0A4V1M512"/>
<keyword evidence="3" id="KW-0479">Metal-binding</keyword>
<organism evidence="7 8">
    <name type="scientific">Tremella mesenterica</name>
    <name type="common">Jelly fungus</name>
    <dbReference type="NCBI Taxonomy" id="5217"/>
    <lineage>
        <taxon>Eukaryota</taxon>
        <taxon>Fungi</taxon>
        <taxon>Dikarya</taxon>
        <taxon>Basidiomycota</taxon>
        <taxon>Agaricomycotina</taxon>
        <taxon>Tremellomycetes</taxon>
        <taxon>Tremellales</taxon>
        <taxon>Tremellaceae</taxon>
        <taxon>Tremella</taxon>
    </lineage>
</organism>
<keyword evidence="3" id="KW-0863">Zinc-finger</keyword>
<dbReference type="InterPro" id="IPR049567">
    <property type="entry name" value="WDR59-like"/>
</dbReference>
<dbReference type="Pfam" id="PF17120">
    <property type="entry name" value="zf-RING_16"/>
    <property type="match status" value="1"/>
</dbReference>
<proteinExistence type="predicted"/>
<evidence type="ECO:0000313" key="8">
    <source>
        <dbReference type="Proteomes" id="UP000289152"/>
    </source>
</evidence>
<dbReference type="PROSITE" id="PS50082">
    <property type="entry name" value="WD_REPEATS_2"/>
    <property type="match status" value="2"/>
</dbReference>
<dbReference type="GO" id="GO:0035591">
    <property type="term" value="F:signaling adaptor activity"/>
    <property type="evidence" value="ECO:0007669"/>
    <property type="project" value="TreeGrafter"/>
</dbReference>
<keyword evidence="2" id="KW-0677">Repeat</keyword>
<feature type="compositionally biased region" description="Polar residues" evidence="5">
    <location>
        <begin position="954"/>
        <end position="963"/>
    </location>
</feature>
<dbReference type="InterPro" id="IPR001841">
    <property type="entry name" value="Znf_RING"/>
</dbReference>
<feature type="repeat" description="WD" evidence="4">
    <location>
        <begin position="114"/>
        <end position="156"/>
    </location>
</feature>
<name>A0A4V1M512_TREME</name>
<dbReference type="GO" id="GO:0008270">
    <property type="term" value="F:zinc ion binding"/>
    <property type="evidence" value="ECO:0007669"/>
    <property type="project" value="UniProtKB-KW"/>
</dbReference>
<gene>
    <name evidence="7" type="ORF">M231_00617</name>
</gene>
<dbReference type="InterPro" id="IPR049566">
    <property type="entry name" value="WDR59_RTC1-like_RING_Znf"/>
</dbReference>
<feature type="region of interest" description="Disordered" evidence="5">
    <location>
        <begin position="867"/>
        <end position="901"/>
    </location>
</feature>
<keyword evidence="3" id="KW-0862">Zinc</keyword>
<dbReference type="PANTHER" id="PTHR46170:SF1">
    <property type="entry name" value="GATOR COMPLEX PROTEIN WDR59"/>
    <property type="match status" value="1"/>
</dbReference>
<dbReference type="PROSITE" id="PS00678">
    <property type="entry name" value="WD_REPEATS_1"/>
    <property type="match status" value="1"/>
</dbReference>
<dbReference type="PANTHER" id="PTHR46170">
    <property type="entry name" value="GATOR COMPLEX PROTEIN WDR59"/>
    <property type="match status" value="1"/>
</dbReference>
<dbReference type="SUPFAM" id="SSF50978">
    <property type="entry name" value="WD40 repeat-like"/>
    <property type="match status" value="1"/>
</dbReference>
<dbReference type="FunCoup" id="A0A4V1M512">
    <property type="interactions" value="202"/>
</dbReference>
<dbReference type="STRING" id="5217.A0A4V1M512"/>
<feature type="region of interest" description="Disordered" evidence="5">
    <location>
        <begin position="1"/>
        <end position="25"/>
    </location>
</feature>
<sequence>MRPRFERSRTSQTLRGVSDPFQEGSTISVNQPVGSLSISPSSRDVCLASRKGLYILDLANLNNTPRFIPQGGTWQIADCQWSPHPSTSNLILSTSSQKLLVWDLSAPKALHSSIDAHSRAITDINWHARDPNLMATVSMDAGIRGWDLRTGDIPFMRLCAWGAAGTQVKWNRQHEHILATAHGKEVVVWDTRKGSVPVVSIKAHDSKIYGIDWDRQYRNKIVTCSLDKKIKFWTVPELGGSVSTDDFYPIIPAPSQPTAIISTPYPVWRARNLPFGHGVLALPQRGEKSLQMFGMDSQVPVETFEGHDDVVKEFVWRSRGGDDLNFEDREFQLVTWSKDRTLRIWPVGSDITERVGYKYGDPIEVLISRRGAADITYTQIPDENISNNVPKPILQSGIAKLKPTKPEAGMTRGGGKVRGMDQLEWLTKVVENKASPESSMLQSRLGSLSRPVSRPQSTEGKFDWMSLKDEVIMVSKLFSRQKINFEKIDLNHRKLTISVNGPWANGDRMAFMRIHWSFPSNYPFSEQIPTFELESNPTISTFTRTKIVTTIKELRAEHRQCLISTIGFLIGAHARGRRAVTEDSESESDEDINIGNDVPMLRRISGATFGPNGQLVCFFPKQTVLPRTRATSRSPSVPPNDREPLARAMSALAHLENPRLRSSLRAKARLLRITPPVQVQAGSTMTIHDVSFLGNPDANLAAVYGMDLQDNLLHAIQHVRLDHAEIWATLKGLLNEPPPPYSQLPPLERPHDPWRERALWEQAITHRRAMFELLLVELIKQRDFQMIALISCIALSHMRSNPPPPLPRPEPSPVQDYFTLPPSSSNPIRKRSGLTFSGHISPGRSIRNSAFSALSSFSQMATANSSTFSLRGSLGNPTPPLPPNSIQGAGSGTVTPKDKTSFDVTFPSVHTPLGMSYEEHPPIPVPYHSPRHRPPSGTGSVTGASASPTRMTPLKTTSVSASYDSGEIGSLEQKRSLTDRSLPSSAERSHKVSFSDSSFRQEPQISQPNRTKKRICRLRSDFPRDITEGLIGDQWMPLLEAIKLAYCDFLLRCGLFGKRTMLMQWVFVISKAGEVASGDIPLQKSEDSGSKRGDTIVCASCSGKTDQDCSVCHKNSTRPTCAVCRLPIKGLSTGCGICTHRTHASCFRLHFSTDTSSTPTCPACTCNCLSRRGTSIPFLPLYIPPPTSPTLIATPYVKPQLVPISPEKSLPRGLGVINESSVLGLTPTVEVETEEGGAIGPAEDLGTGVSPASPPDLLWAGGQMSTMGQVGQTHPANPLPVMVDPVGTVKREIGSSRANKTGDVRDSPSVL</sequence>
<dbReference type="GO" id="GO:0035859">
    <property type="term" value="C:Seh1-associated complex"/>
    <property type="evidence" value="ECO:0007669"/>
    <property type="project" value="TreeGrafter"/>
</dbReference>
<accession>A0A4V1M512</accession>
<dbReference type="GO" id="GO:0005774">
    <property type="term" value="C:vacuolar membrane"/>
    <property type="evidence" value="ECO:0007669"/>
    <property type="project" value="TreeGrafter"/>
</dbReference>
<feature type="region of interest" description="Disordered" evidence="5">
    <location>
        <begin position="913"/>
        <end position="1013"/>
    </location>
</feature>
<dbReference type="Pfam" id="PF00400">
    <property type="entry name" value="WD40"/>
    <property type="match status" value="1"/>
</dbReference>
<dbReference type="InterPro" id="IPR001680">
    <property type="entry name" value="WD40_rpt"/>
</dbReference>
<evidence type="ECO:0000259" key="6">
    <source>
        <dbReference type="PROSITE" id="PS50089"/>
    </source>
</evidence>
<dbReference type="VEuPathDB" id="FungiDB:TREMEDRAFT_31990"/>
<dbReference type="PROSITE" id="PS50294">
    <property type="entry name" value="WD_REPEATS_REGION"/>
    <property type="match status" value="1"/>
</dbReference>
<dbReference type="InterPro" id="IPR019775">
    <property type="entry name" value="WD40_repeat_CS"/>
</dbReference>
<dbReference type="GO" id="GO:1904263">
    <property type="term" value="P:positive regulation of TORC1 signaling"/>
    <property type="evidence" value="ECO:0007669"/>
    <property type="project" value="TreeGrafter"/>
</dbReference>
<keyword evidence="8" id="KW-1185">Reference proteome</keyword>
<evidence type="ECO:0000256" key="3">
    <source>
        <dbReference type="PROSITE-ProRule" id="PRU00175"/>
    </source>
</evidence>
<keyword evidence="1 4" id="KW-0853">WD repeat</keyword>
<dbReference type="PROSITE" id="PS50089">
    <property type="entry name" value="ZF_RING_2"/>
    <property type="match status" value="1"/>
</dbReference>
<comment type="caution">
    <text evidence="7">The sequence shown here is derived from an EMBL/GenBank/DDBJ whole genome shotgun (WGS) entry which is preliminary data.</text>
</comment>
<dbReference type="InterPro" id="IPR015943">
    <property type="entry name" value="WD40/YVTN_repeat-like_dom_sf"/>
</dbReference>
<evidence type="ECO:0000313" key="7">
    <source>
        <dbReference type="EMBL" id="RXK42257.1"/>
    </source>
</evidence>
<evidence type="ECO:0000256" key="2">
    <source>
        <dbReference type="ARBA" id="ARBA00022737"/>
    </source>
</evidence>
<evidence type="ECO:0000256" key="5">
    <source>
        <dbReference type="SAM" id="MobiDB-lite"/>
    </source>
</evidence>
<protein>
    <recommendedName>
        <fullName evidence="6">RING-type domain-containing protein</fullName>
    </recommendedName>
</protein>
<feature type="repeat" description="WD" evidence="4">
    <location>
        <begin position="201"/>
        <end position="235"/>
    </location>
</feature>
<feature type="compositionally biased region" description="Polar residues" evidence="5">
    <location>
        <begin position="884"/>
        <end position="894"/>
    </location>
</feature>
<feature type="region of interest" description="Disordered" evidence="5">
    <location>
        <begin position="1291"/>
        <end position="1311"/>
    </location>
</feature>